<feature type="transmembrane region" description="Helical" evidence="2">
    <location>
        <begin position="186"/>
        <end position="203"/>
    </location>
</feature>
<sequence length="358" mass="41798">MACRTKIYRQAFSRIFAVILLVLQGALLDYYLIVKEESSWWFAWIVADAIVLSTWILTMKISQRNSRKLPQLPCEENKDEIKLAYLSWIVYSLHLVPKVAILFELKASLLDEKMVFGPNMLKMNLCLTPMLFLFLIYAHHDAKSHSRRRYYLEKMTAAVTLDLFDSVEMLEYLFDKEKIPIELRNSILAFSCMNIFLPTFALFELKFNKFHESGETSPISFKFIYVCSFMFFVNVPFLVLRLILWHGYHFDVSVLLAKNALAIVMGVIEIMEFFGEQRPRKCEQCSRTFAKAFFKSHLKMCYTVNGNYSKKTKVDEIGNDMVNLELDGHYSKTSRCNLDKTVHNVQVAENFSPIKTYV</sequence>
<keyword evidence="4" id="KW-1185">Reference proteome</keyword>
<feature type="transmembrane region" description="Helical" evidence="2">
    <location>
        <begin position="121"/>
        <end position="139"/>
    </location>
</feature>
<reference evidence="3 4" key="1">
    <citation type="journal article" date="2018" name="Sci. Rep.">
        <title>Comparative analysis of the Pocillopora damicornis genome highlights role of immune system in coral evolution.</title>
        <authorList>
            <person name="Cunning R."/>
            <person name="Bay R.A."/>
            <person name="Gillette P."/>
            <person name="Baker A.C."/>
            <person name="Traylor-Knowles N."/>
        </authorList>
    </citation>
    <scope>NUCLEOTIDE SEQUENCE [LARGE SCALE GENOMIC DNA]</scope>
    <source>
        <strain evidence="3">RSMAS</strain>
        <tissue evidence="3">Whole animal</tissue>
    </source>
</reference>
<organism evidence="3 4">
    <name type="scientific">Pocillopora damicornis</name>
    <name type="common">Cauliflower coral</name>
    <name type="synonym">Millepora damicornis</name>
    <dbReference type="NCBI Taxonomy" id="46731"/>
    <lineage>
        <taxon>Eukaryota</taxon>
        <taxon>Metazoa</taxon>
        <taxon>Cnidaria</taxon>
        <taxon>Anthozoa</taxon>
        <taxon>Hexacorallia</taxon>
        <taxon>Scleractinia</taxon>
        <taxon>Astrocoeniina</taxon>
        <taxon>Pocilloporidae</taxon>
        <taxon>Pocillopora</taxon>
    </lineage>
</organism>
<keyword evidence="2" id="KW-0472">Membrane</keyword>
<accession>A0A3M6UH29</accession>
<feature type="transmembrane region" description="Helical" evidence="2">
    <location>
        <begin position="39"/>
        <end position="62"/>
    </location>
</feature>
<comment type="caution">
    <text evidence="3">The sequence shown here is derived from an EMBL/GenBank/DDBJ whole genome shotgun (WGS) entry which is preliminary data.</text>
</comment>
<dbReference type="InterPro" id="IPR032776">
    <property type="entry name" value="CECR6/TMEM121"/>
</dbReference>
<evidence type="ECO:0000313" key="4">
    <source>
        <dbReference type="Proteomes" id="UP000275408"/>
    </source>
</evidence>
<dbReference type="OrthoDB" id="5964337at2759"/>
<evidence type="ECO:0000256" key="2">
    <source>
        <dbReference type="SAM" id="Phobius"/>
    </source>
</evidence>
<name>A0A3M6UH29_POCDA</name>
<keyword evidence="2" id="KW-1133">Transmembrane helix</keyword>
<dbReference type="PANTHER" id="PTHR47399">
    <property type="entry name" value="TRANSMEMBRANE PROTEIN 121B"/>
    <property type="match status" value="1"/>
</dbReference>
<dbReference type="Proteomes" id="UP000275408">
    <property type="component" value="Unassembled WGS sequence"/>
</dbReference>
<evidence type="ECO:0000313" key="3">
    <source>
        <dbReference type="EMBL" id="RMX52952.1"/>
    </source>
</evidence>
<feature type="transmembrane region" description="Helical" evidence="2">
    <location>
        <begin position="256"/>
        <end position="275"/>
    </location>
</feature>
<comment type="similarity">
    <text evidence="1">Belongs to the TMEM121 family.</text>
</comment>
<dbReference type="InterPro" id="IPR026624">
    <property type="entry name" value="CECR6"/>
</dbReference>
<dbReference type="Pfam" id="PF14997">
    <property type="entry name" value="CECR6_TMEM121"/>
    <property type="match status" value="1"/>
</dbReference>
<feature type="transmembrane region" description="Helical" evidence="2">
    <location>
        <begin position="223"/>
        <end position="244"/>
    </location>
</feature>
<dbReference type="AlphaFoldDB" id="A0A3M6UH29"/>
<protein>
    <submittedName>
        <fullName evidence="3">Uncharacterized protein</fullName>
    </submittedName>
</protein>
<dbReference type="OMA" id="MVFGPNM"/>
<feature type="transmembrane region" description="Helical" evidence="2">
    <location>
        <begin position="83"/>
        <end position="101"/>
    </location>
</feature>
<feature type="transmembrane region" description="Helical" evidence="2">
    <location>
        <begin position="12"/>
        <end position="33"/>
    </location>
</feature>
<proteinExistence type="inferred from homology"/>
<evidence type="ECO:0000256" key="1">
    <source>
        <dbReference type="ARBA" id="ARBA00007711"/>
    </source>
</evidence>
<dbReference type="PANTHER" id="PTHR47399:SF1">
    <property type="entry name" value="TRANSMEMBRANE PROTEIN 121B"/>
    <property type="match status" value="1"/>
</dbReference>
<gene>
    <name evidence="3" type="ORF">pdam_00020211</name>
</gene>
<dbReference type="EMBL" id="RCHS01001554">
    <property type="protein sequence ID" value="RMX52952.1"/>
    <property type="molecule type" value="Genomic_DNA"/>
</dbReference>
<keyword evidence="2" id="KW-0812">Transmembrane</keyword>